<dbReference type="Proteomes" id="UP000266841">
    <property type="component" value="Unassembled WGS sequence"/>
</dbReference>
<feature type="region of interest" description="Disordered" evidence="1">
    <location>
        <begin position="221"/>
        <end position="289"/>
    </location>
</feature>
<protein>
    <recommendedName>
        <fullName evidence="5">FAD-binding FR-type domain-containing protein</fullName>
    </recommendedName>
</protein>
<feature type="region of interest" description="Disordered" evidence="1">
    <location>
        <begin position="313"/>
        <end position="375"/>
    </location>
</feature>
<evidence type="ECO:0008006" key="5">
    <source>
        <dbReference type="Google" id="ProtNLM"/>
    </source>
</evidence>
<dbReference type="EMBL" id="AGNL01021072">
    <property type="protein sequence ID" value="EJK60461.1"/>
    <property type="molecule type" value="Genomic_DNA"/>
</dbReference>
<proteinExistence type="predicted"/>
<feature type="compositionally biased region" description="Basic and acidic residues" evidence="1">
    <location>
        <begin position="238"/>
        <end position="263"/>
    </location>
</feature>
<accession>K0SHH0</accession>
<feature type="compositionally biased region" description="Basic and acidic residues" evidence="1">
    <location>
        <begin position="317"/>
        <end position="339"/>
    </location>
</feature>
<comment type="caution">
    <text evidence="3">The sequence shown here is derived from an EMBL/GenBank/DDBJ whole genome shotgun (WGS) entry which is preliminary data.</text>
</comment>
<gene>
    <name evidence="3" type="ORF">THAOC_19185</name>
</gene>
<name>K0SHH0_THAOC</name>
<feature type="signal peptide" evidence="2">
    <location>
        <begin position="1"/>
        <end position="23"/>
    </location>
</feature>
<evidence type="ECO:0000313" key="4">
    <source>
        <dbReference type="Proteomes" id="UP000266841"/>
    </source>
</evidence>
<keyword evidence="2" id="KW-0732">Signal</keyword>
<feature type="compositionally biased region" description="Basic residues" evidence="1">
    <location>
        <begin position="340"/>
        <end position="350"/>
    </location>
</feature>
<feature type="compositionally biased region" description="Basic residues" evidence="1">
    <location>
        <begin position="228"/>
        <end position="237"/>
    </location>
</feature>
<organism evidence="3 4">
    <name type="scientific">Thalassiosira oceanica</name>
    <name type="common">Marine diatom</name>
    <dbReference type="NCBI Taxonomy" id="159749"/>
    <lineage>
        <taxon>Eukaryota</taxon>
        <taxon>Sar</taxon>
        <taxon>Stramenopiles</taxon>
        <taxon>Ochrophyta</taxon>
        <taxon>Bacillariophyta</taxon>
        <taxon>Coscinodiscophyceae</taxon>
        <taxon>Thalassiosirophycidae</taxon>
        <taxon>Thalassiosirales</taxon>
        <taxon>Thalassiosiraceae</taxon>
        <taxon>Thalassiosira</taxon>
    </lineage>
</organism>
<evidence type="ECO:0000313" key="3">
    <source>
        <dbReference type="EMBL" id="EJK60461.1"/>
    </source>
</evidence>
<reference evidence="3 4" key="1">
    <citation type="journal article" date="2012" name="Genome Biol.">
        <title>Genome and low-iron response of an oceanic diatom adapted to chronic iron limitation.</title>
        <authorList>
            <person name="Lommer M."/>
            <person name="Specht M."/>
            <person name="Roy A.S."/>
            <person name="Kraemer L."/>
            <person name="Andreson R."/>
            <person name="Gutowska M.A."/>
            <person name="Wolf J."/>
            <person name="Bergner S.V."/>
            <person name="Schilhabel M.B."/>
            <person name="Klostermeier U.C."/>
            <person name="Beiko R.G."/>
            <person name="Rosenstiel P."/>
            <person name="Hippler M."/>
            <person name="Laroche J."/>
        </authorList>
    </citation>
    <scope>NUCLEOTIDE SEQUENCE [LARGE SCALE GENOMIC DNA]</scope>
    <source>
        <strain evidence="3 4">CCMP1005</strain>
    </source>
</reference>
<evidence type="ECO:0000256" key="1">
    <source>
        <dbReference type="SAM" id="MobiDB-lite"/>
    </source>
</evidence>
<dbReference type="AlphaFoldDB" id="K0SHH0"/>
<evidence type="ECO:0000256" key="2">
    <source>
        <dbReference type="SAM" id="SignalP"/>
    </source>
</evidence>
<keyword evidence="4" id="KW-1185">Reference proteome</keyword>
<sequence>MASRGRQVSLIAALFASSYLVHTNLIDILAPSPPSGQTIGCCLHYSSDAAQWTDSHSPYHVMDPGARIAFKLHLPSDVGVPDRFLSVKPYMCGSEKGPSPAIARGQDRAQLHRVDRDGPPYRPRGGLAGAAVRTGLRRDIALGREGGKPTRPGRVLLRREGLLAQLPVRGRTGTRRGGQRLLEGHGPHVRCEQEEGGGVRQGGPAEEAARGMEHGAIPVACGTGRYGGHARRRVRRCGSKDTTRVDVGSRRDEGAHRRGDQPRARKPRPPRAGESAQGAELRETRVGAARRRHTAQEACLGEAQVAPVCRSGLRRHAGPEGGRRGRVRLHAEPHIDRRHPLVHRNPRAALRRVDRLPARLRLQQRQQGNPKGPGN</sequence>
<feature type="chain" id="PRO_5003840006" description="FAD-binding FR-type domain-containing protein" evidence="2">
    <location>
        <begin position="24"/>
        <end position="375"/>
    </location>
</feature>